<name>A0A0S1XCG8_THEBA</name>
<dbReference type="PATRIC" id="fig|55802.8.peg.1529"/>
<dbReference type="Gene3D" id="3.40.50.1010">
    <property type="entry name" value="5'-nuclease"/>
    <property type="match status" value="1"/>
</dbReference>
<accession>A0A0S1XCG8</accession>
<dbReference type="Proteomes" id="UP000066042">
    <property type="component" value="Chromosome"/>
</dbReference>
<reference evidence="2 3" key="1">
    <citation type="journal article" date="2016" name="Genome Announc.">
        <title>Complete genome sequence of the hyperthermophilic and piezophilic archaeon Thermococcus barophilus Ch5, capable of growth at the expense of hydrogenogenesis from carbon monoxide and formate.</title>
        <authorList>
            <person name="Oger P."/>
            <person name="Sokolova T.G."/>
            <person name="Kozhevnikova D.A."/>
            <person name="Taranov E.A."/>
            <person name="Vannier P."/>
            <person name="Lee H.S."/>
            <person name="Kwon K.K."/>
            <person name="Kang S.G."/>
            <person name="Lee J.H."/>
            <person name="Bonch-Osmolovskaya E.A."/>
            <person name="Lebedinsky A.V."/>
        </authorList>
    </citation>
    <scope>NUCLEOTIDE SEQUENCE [LARGE SCALE GENOMIC DNA]</scope>
    <source>
        <strain evidence="3">Ch5</strain>
    </source>
</reference>
<evidence type="ECO:0000313" key="3">
    <source>
        <dbReference type="Proteomes" id="UP000066042"/>
    </source>
</evidence>
<proteinExistence type="predicted"/>
<protein>
    <recommendedName>
        <fullName evidence="1">PIN domain-containing protein</fullName>
    </recommendedName>
</protein>
<gene>
    <name evidence="2" type="ORF">TBCH5v1_1551</name>
</gene>
<dbReference type="CDD" id="cd09874">
    <property type="entry name" value="PIN_MT3492-like"/>
    <property type="match status" value="1"/>
</dbReference>
<dbReference type="AlphaFoldDB" id="A0A0S1XCG8"/>
<dbReference type="EMBL" id="CP013050">
    <property type="protein sequence ID" value="ALM75465.1"/>
    <property type="molecule type" value="Genomic_DNA"/>
</dbReference>
<dbReference type="InterPro" id="IPR029060">
    <property type="entry name" value="PIN-like_dom_sf"/>
</dbReference>
<dbReference type="Pfam" id="PF01850">
    <property type="entry name" value="PIN"/>
    <property type="match status" value="1"/>
</dbReference>
<dbReference type="RefSeq" id="WP_056934089.1">
    <property type="nucleotide sequence ID" value="NZ_CP013050.1"/>
</dbReference>
<organism evidence="2 3">
    <name type="scientific">Thermococcus barophilus</name>
    <dbReference type="NCBI Taxonomy" id="55802"/>
    <lineage>
        <taxon>Archaea</taxon>
        <taxon>Methanobacteriati</taxon>
        <taxon>Methanobacteriota</taxon>
        <taxon>Thermococci</taxon>
        <taxon>Thermococcales</taxon>
        <taxon>Thermococcaceae</taxon>
        <taxon>Thermococcus</taxon>
    </lineage>
</organism>
<evidence type="ECO:0000259" key="1">
    <source>
        <dbReference type="Pfam" id="PF01850"/>
    </source>
</evidence>
<dbReference type="SUPFAM" id="SSF88723">
    <property type="entry name" value="PIN domain-like"/>
    <property type="match status" value="1"/>
</dbReference>
<dbReference type="STRING" id="55802.TBCH5v1_1551"/>
<feature type="domain" description="PIN" evidence="1">
    <location>
        <begin position="6"/>
        <end position="141"/>
    </location>
</feature>
<evidence type="ECO:0000313" key="2">
    <source>
        <dbReference type="EMBL" id="ALM75465.1"/>
    </source>
</evidence>
<dbReference type="GeneID" id="26136791"/>
<dbReference type="InterPro" id="IPR002716">
    <property type="entry name" value="PIN_dom"/>
</dbReference>
<sequence length="151" mass="17350">MKGQIVYLDSSAIIKRYVEEEGSNIVVSEYETAYNGKKIIAFSIWNIGEVLGVFDKAKRRKIISPTEYTVLRERFLAETGRMTKLRILKIVPLKTQILVEGWKVIERHHIYQADAIQIVSAKVAKADLFLTGDKRLYEIAKEEDLKSQYLG</sequence>